<dbReference type="AlphaFoldDB" id="A0A0A1VSN6"/>
<reference evidence="3" key="1">
    <citation type="journal article" date="2015" name="Genome">
        <title>Whole Genome Sequence of the Non-Microcystin-Producing Microcystis aeruginosa Strain NIES-44.</title>
        <authorList>
            <person name="Okano K."/>
            <person name="Miyata N."/>
            <person name="Ozaki Y."/>
        </authorList>
    </citation>
    <scope>NUCLEOTIDE SEQUENCE [LARGE SCALE GENOMIC DNA]</scope>
    <source>
        <strain evidence="3">NIES-44</strain>
    </source>
</reference>
<comment type="caution">
    <text evidence="2">The sequence shown here is derived from an EMBL/GenBank/DDBJ whole genome shotgun (WGS) entry which is preliminary data.</text>
</comment>
<accession>A0A0A1VSN6</accession>
<evidence type="ECO:0000256" key="1">
    <source>
        <dbReference type="SAM" id="MobiDB-lite"/>
    </source>
</evidence>
<name>A0A0A1VSN6_MICAE</name>
<proteinExistence type="predicted"/>
<protein>
    <submittedName>
        <fullName evidence="2">Uncharacterized protein</fullName>
    </submittedName>
</protein>
<dbReference type="Proteomes" id="UP000030321">
    <property type="component" value="Unassembled WGS sequence"/>
</dbReference>
<feature type="region of interest" description="Disordered" evidence="1">
    <location>
        <begin position="1"/>
        <end position="20"/>
    </location>
</feature>
<sequence length="56" mass="6422">MFQAGSPPQDQEKGFGSPQESKLIKYEHPPKVPTELFCLKVSLFIWEKVSGLFLQR</sequence>
<organism evidence="2 3">
    <name type="scientific">Microcystis aeruginosa NIES-44</name>
    <dbReference type="NCBI Taxonomy" id="449439"/>
    <lineage>
        <taxon>Bacteria</taxon>
        <taxon>Bacillati</taxon>
        <taxon>Cyanobacteriota</taxon>
        <taxon>Cyanophyceae</taxon>
        <taxon>Oscillatoriophycideae</taxon>
        <taxon>Chroococcales</taxon>
        <taxon>Microcystaceae</taxon>
        <taxon>Microcystis</taxon>
    </lineage>
</organism>
<evidence type="ECO:0000313" key="2">
    <source>
        <dbReference type="EMBL" id="GAL92760.1"/>
    </source>
</evidence>
<evidence type="ECO:0000313" key="3">
    <source>
        <dbReference type="Proteomes" id="UP000030321"/>
    </source>
</evidence>
<dbReference type="EMBL" id="BBPA01000025">
    <property type="protein sequence ID" value="GAL92760.1"/>
    <property type="molecule type" value="Genomic_DNA"/>
</dbReference>
<gene>
    <name evidence="2" type="ORF">N44_01318</name>
</gene>